<dbReference type="OrthoDB" id="8481769at2"/>
<proteinExistence type="predicted"/>
<dbReference type="Proteomes" id="UP000048949">
    <property type="component" value="Unassembled WGS sequence"/>
</dbReference>
<dbReference type="AlphaFoldDB" id="A0A0U1NP30"/>
<evidence type="ECO:0000313" key="1">
    <source>
        <dbReference type="EMBL" id="CRK76466.1"/>
    </source>
</evidence>
<dbReference type="EMBL" id="CVQV01000021">
    <property type="protein sequence ID" value="CRK76466.1"/>
    <property type="molecule type" value="Genomic_DNA"/>
</dbReference>
<dbReference type="InterPro" id="IPR027417">
    <property type="entry name" value="P-loop_NTPase"/>
</dbReference>
<dbReference type="RefSeq" id="WP_048599870.1">
    <property type="nucleotide sequence ID" value="NZ_CBFHGK010000018.1"/>
</dbReference>
<sequence>MTHIMLHVGVHKTATTHMQASLRLSRARLNAASVSYWDPKTLRAGGSDVADYLRLAEGRFASGVQQMLGGHDRLLISEENMLRLPYKMGEGPNPVLYERGHELIAQMGQGAPEQQVDVAISLRDYAGYFRSLYTQTLMGGYFPSFERFITRSSYDVCTWVDLVDRIHALPNVRRIMVWRYEDYGVLAQRIFAGLIGQDLGAIPLVPERSHPGLSEQAVTALREHQARDPGHNRRLHKIPRRPIAQAARDAFPTGAQYPKFDPWQAADLELSAQRYAADMAEIAAMPKVHLLKA</sequence>
<dbReference type="SUPFAM" id="SSF52540">
    <property type="entry name" value="P-loop containing nucleoside triphosphate hydrolases"/>
    <property type="match status" value="1"/>
</dbReference>
<reference evidence="1 2" key="1">
    <citation type="submission" date="2015-04" db="EMBL/GenBank/DDBJ databases">
        <authorList>
            <person name="Syromyatnikov M.Y."/>
            <person name="Popov V.N."/>
        </authorList>
    </citation>
    <scope>NUCLEOTIDE SEQUENCE [LARGE SCALE GENOMIC DNA]</scope>
    <source>
        <strain evidence="1 2">CECT 5292</strain>
    </source>
</reference>
<evidence type="ECO:0000313" key="2">
    <source>
        <dbReference type="Proteomes" id="UP000048949"/>
    </source>
</evidence>
<dbReference type="STRING" id="282199.GCA_001049735_02529"/>
<evidence type="ECO:0008006" key="3">
    <source>
        <dbReference type="Google" id="ProtNLM"/>
    </source>
</evidence>
<name>A0A0U1NP30_9RHOB</name>
<gene>
    <name evidence="1" type="ORF">NIG5292_02530</name>
</gene>
<accession>A0A0U1NP30</accession>
<organism evidence="1 2">
    <name type="scientific">Nereida ignava</name>
    <dbReference type="NCBI Taxonomy" id="282199"/>
    <lineage>
        <taxon>Bacteria</taxon>
        <taxon>Pseudomonadati</taxon>
        <taxon>Pseudomonadota</taxon>
        <taxon>Alphaproteobacteria</taxon>
        <taxon>Rhodobacterales</taxon>
        <taxon>Roseobacteraceae</taxon>
        <taxon>Nereida</taxon>
    </lineage>
</organism>
<protein>
    <recommendedName>
        <fullName evidence="3">Sulfotransferase family protein</fullName>
    </recommendedName>
</protein>
<keyword evidence="2" id="KW-1185">Reference proteome</keyword>